<evidence type="ECO:0000313" key="4">
    <source>
        <dbReference type="EMBL" id="KAF2182091.1"/>
    </source>
</evidence>
<proteinExistence type="predicted"/>
<reference evidence="4" key="1">
    <citation type="journal article" date="2020" name="Stud. Mycol.">
        <title>101 Dothideomycetes genomes: a test case for predicting lifestyles and emergence of pathogens.</title>
        <authorList>
            <person name="Haridas S."/>
            <person name="Albert R."/>
            <person name="Binder M."/>
            <person name="Bloem J."/>
            <person name="Labutti K."/>
            <person name="Salamov A."/>
            <person name="Andreopoulos B."/>
            <person name="Baker S."/>
            <person name="Barry K."/>
            <person name="Bills G."/>
            <person name="Bluhm B."/>
            <person name="Cannon C."/>
            <person name="Castanera R."/>
            <person name="Culley D."/>
            <person name="Daum C."/>
            <person name="Ezra D."/>
            <person name="Gonzalez J."/>
            <person name="Henrissat B."/>
            <person name="Kuo A."/>
            <person name="Liang C."/>
            <person name="Lipzen A."/>
            <person name="Lutzoni F."/>
            <person name="Magnuson J."/>
            <person name="Mondo S."/>
            <person name="Nolan M."/>
            <person name="Ohm R."/>
            <person name="Pangilinan J."/>
            <person name="Park H.-J."/>
            <person name="Ramirez L."/>
            <person name="Alfaro M."/>
            <person name="Sun H."/>
            <person name="Tritt A."/>
            <person name="Yoshinaga Y."/>
            <person name="Zwiers L.-H."/>
            <person name="Turgeon B."/>
            <person name="Goodwin S."/>
            <person name="Spatafora J."/>
            <person name="Crous P."/>
            <person name="Grigoriev I."/>
        </authorList>
    </citation>
    <scope>NUCLEOTIDE SEQUENCE</scope>
    <source>
        <strain evidence="4">CBS 207.26</strain>
    </source>
</reference>
<gene>
    <name evidence="4" type="ORF">K469DRAFT_691691</name>
</gene>
<sequence length="586" mass="67372">MSGFEIAGVVLSSLPLVISAFEHYAEGVATAKRFWMYKTELRKLLEAIKTERVIYRNTCEQLLTGVVAVDQMQDFLDNPGGELWHDSNVGNALRERLRDCHEVCIDNIRNMEKVMNKIMEKLKLGPDGKAQFSDPSAFKEEYRRLKFGISRSQYEGLLSDLRSYNQALAQLTDQSRDLEKTRGQSKSHSCPNFKALQIHARRLYTTIRSGWRCGCREHTVNLRLESRSQKVQKEEDVLEQIPFRVIFSYGTVSNSASAVTSSWQWKEADIRFIKDNPKCVPLSPFIGNNQTAVRNSNKKRRVCFDNIELPPRQTTIIETTHVPQPTPALNPTTNHIQDLCKAIATLQQQNGDNCMGYLLDELQRKYGIYLRDPPITCRQRWTTYSLKDILAQNSTVGRPLTKHDALKIAVHLASSVLQLYKTPWLVEDWGKEDILFIHRPGASLYDHPFVSCGFSHLRSSAEEMEWVSTGTSPYNVIRNQTLFTLGILLIELWYGKSMDDLKTTDDTNNRGTPNDAWCTANRLIKDNEIRDNAGFLYAEAIERCIWCDFGQRETDLEDEKFQKIVYERVVALLQKNLRQFTGEEFM</sequence>
<evidence type="ECO:0000313" key="5">
    <source>
        <dbReference type="Proteomes" id="UP000800200"/>
    </source>
</evidence>
<protein>
    <recommendedName>
        <fullName evidence="3">DUF7580 domain-containing protein</fullName>
    </recommendedName>
</protein>
<evidence type="ECO:0000256" key="2">
    <source>
        <dbReference type="SAM" id="SignalP"/>
    </source>
</evidence>
<keyword evidence="2" id="KW-0732">Signal</keyword>
<dbReference type="Proteomes" id="UP000800200">
    <property type="component" value="Unassembled WGS sequence"/>
</dbReference>
<organism evidence="4 5">
    <name type="scientific">Zopfia rhizophila CBS 207.26</name>
    <dbReference type="NCBI Taxonomy" id="1314779"/>
    <lineage>
        <taxon>Eukaryota</taxon>
        <taxon>Fungi</taxon>
        <taxon>Dikarya</taxon>
        <taxon>Ascomycota</taxon>
        <taxon>Pezizomycotina</taxon>
        <taxon>Dothideomycetes</taxon>
        <taxon>Dothideomycetes incertae sedis</taxon>
        <taxon>Zopfiaceae</taxon>
        <taxon>Zopfia</taxon>
    </lineage>
</organism>
<dbReference type="EMBL" id="ML994650">
    <property type="protein sequence ID" value="KAF2182091.1"/>
    <property type="molecule type" value="Genomic_DNA"/>
</dbReference>
<feature type="domain" description="DUF7580" evidence="3">
    <location>
        <begin position="197"/>
        <end position="579"/>
    </location>
</feature>
<dbReference type="AlphaFoldDB" id="A0A6A6DRB4"/>
<feature type="chain" id="PRO_5025549077" description="DUF7580 domain-containing protein" evidence="2">
    <location>
        <begin position="21"/>
        <end position="586"/>
    </location>
</feature>
<dbReference type="PANTHER" id="PTHR35186">
    <property type="entry name" value="ANK_REP_REGION DOMAIN-CONTAINING PROTEIN"/>
    <property type="match status" value="1"/>
</dbReference>
<feature type="signal peptide" evidence="2">
    <location>
        <begin position="1"/>
        <end position="20"/>
    </location>
</feature>
<dbReference type="PANTHER" id="PTHR35186:SF4">
    <property type="entry name" value="PRION-INHIBITION AND PROPAGATION HELO DOMAIN-CONTAINING PROTEIN"/>
    <property type="match status" value="1"/>
</dbReference>
<dbReference type="InterPro" id="IPR056002">
    <property type="entry name" value="DUF7580"/>
</dbReference>
<name>A0A6A6DRB4_9PEZI</name>
<keyword evidence="1" id="KW-0175">Coiled coil</keyword>
<evidence type="ECO:0000259" key="3">
    <source>
        <dbReference type="Pfam" id="PF24476"/>
    </source>
</evidence>
<keyword evidence="5" id="KW-1185">Reference proteome</keyword>
<dbReference type="Pfam" id="PF24476">
    <property type="entry name" value="DUF7580"/>
    <property type="match status" value="1"/>
</dbReference>
<dbReference type="OrthoDB" id="3565018at2759"/>
<evidence type="ECO:0000256" key="1">
    <source>
        <dbReference type="SAM" id="Coils"/>
    </source>
</evidence>
<feature type="coiled-coil region" evidence="1">
    <location>
        <begin position="154"/>
        <end position="181"/>
    </location>
</feature>
<accession>A0A6A6DRB4</accession>